<reference evidence="1 2" key="1">
    <citation type="submission" date="2015-09" db="EMBL/GenBank/DDBJ databases">
        <authorList>
            <consortium name="Swine Surveillance"/>
        </authorList>
    </citation>
    <scope>NUCLEOTIDE SEQUENCE [LARGE SCALE GENOMIC DNA]</scope>
    <source>
        <strain evidence="1 2">CECT 7557</strain>
    </source>
</reference>
<dbReference type="GO" id="GO:0061693">
    <property type="term" value="F:alpha-D-ribose 1-methylphosphonate 5-triphosphate synthase activity"/>
    <property type="evidence" value="ECO:0007669"/>
    <property type="project" value="UniProtKB-EC"/>
</dbReference>
<dbReference type="SUPFAM" id="SSF159709">
    <property type="entry name" value="PhnH-like"/>
    <property type="match status" value="1"/>
</dbReference>
<dbReference type="NCBIfam" id="TIGR03292">
    <property type="entry name" value="PhnH_redo"/>
    <property type="match status" value="1"/>
</dbReference>
<dbReference type="Pfam" id="PF05845">
    <property type="entry name" value="PhnH"/>
    <property type="match status" value="1"/>
</dbReference>
<dbReference type="OrthoDB" id="9814509at2"/>
<keyword evidence="2" id="KW-1185">Reference proteome</keyword>
<dbReference type="EMBL" id="CYSD01000012">
    <property type="protein sequence ID" value="CUH75866.1"/>
    <property type="molecule type" value="Genomic_DNA"/>
</dbReference>
<protein>
    <submittedName>
        <fullName evidence="1">Alpha-D-ribose 1-methylphosphonate 5-triphosphate synthase subunit PhnH</fullName>
        <ecNumber evidence="1">2.7.8.37</ecNumber>
    </submittedName>
</protein>
<dbReference type="AlphaFoldDB" id="A0A0P1G255"/>
<evidence type="ECO:0000313" key="2">
    <source>
        <dbReference type="Proteomes" id="UP000052022"/>
    </source>
</evidence>
<dbReference type="STRING" id="928856.SAMN04488049_103186"/>
<keyword evidence="1" id="KW-0808">Transferase</keyword>
<sequence length="186" mass="19547">MQSSVYEGGFAQPPVQSAAAFRAAMEAMARPGTTHQVTGGQAPGLSVAASVLLLVLCDTDTGLWLAPELDSVELRAWVAFHCGAPIVAPEQADFALGAWGDLPIGQFAIGTAEYPDRSVTLIVEGDWQGETVNLTGPGIETAQVVDLPEPSVFTANAACFPLGWDAFFTRGDTLWALPRSSQIQEG</sequence>
<accession>A0A0P1G255</accession>
<gene>
    <name evidence="1" type="primary">phnH</name>
    <name evidence="1" type="ORF">TRM7557_00596</name>
</gene>
<dbReference type="EC" id="2.7.8.37" evidence="1"/>
<dbReference type="RefSeq" id="WP_058288718.1">
    <property type="nucleotide sequence ID" value="NZ_CYSD01000012.1"/>
</dbReference>
<evidence type="ECO:0000313" key="1">
    <source>
        <dbReference type="EMBL" id="CUH75866.1"/>
    </source>
</evidence>
<proteinExistence type="predicted"/>
<name>A0A0P1G255_9RHOB</name>
<dbReference type="GO" id="GO:0019634">
    <property type="term" value="P:organic phosphonate metabolic process"/>
    <property type="evidence" value="ECO:0007669"/>
    <property type="project" value="InterPro"/>
</dbReference>
<organism evidence="1 2">
    <name type="scientific">Tritonibacter multivorans</name>
    <dbReference type="NCBI Taxonomy" id="928856"/>
    <lineage>
        <taxon>Bacteria</taxon>
        <taxon>Pseudomonadati</taxon>
        <taxon>Pseudomonadota</taxon>
        <taxon>Alphaproteobacteria</taxon>
        <taxon>Rhodobacterales</taxon>
        <taxon>Paracoccaceae</taxon>
        <taxon>Tritonibacter</taxon>
    </lineage>
</organism>
<dbReference type="InterPro" id="IPR038058">
    <property type="entry name" value="PhnH-like_sp"/>
</dbReference>
<dbReference type="Gene3D" id="3.40.50.11310">
    <property type="entry name" value="Bacterial phosphonate metabolism protein PhnH"/>
    <property type="match status" value="1"/>
</dbReference>
<dbReference type="InterPro" id="IPR008772">
    <property type="entry name" value="Phosphonate_metab_PhnH"/>
</dbReference>
<dbReference type="PIRSF" id="PIRSF020680">
    <property type="entry name" value="PhnH"/>
    <property type="match status" value="1"/>
</dbReference>
<dbReference type="Proteomes" id="UP000052022">
    <property type="component" value="Unassembled WGS sequence"/>
</dbReference>